<evidence type="ECO:0000256" key="4">
    <source>
        <dbReference type="ARBA" id="ARBA00022475"/>
    </source>
</evidence>
<dbReference type="Pfam" id="PF03186">
    <property type="entry name" value="CobD_Cbib"/>
    <property type="match status" value="1"/>
</dbReference>
<keyword evidence="8 9" id="KW-0472">Membrane</keyword>
<evidence type="ECO:0000256" key="1">
    <source>
        <dbReference type="ARBA" id="ARBA00004651"/>
    </source>
</evidence>
<feature type="transmembrane region" description="Helical" evidence="9">
    <location>
        <begin position="151"/>
        <end position="172"/>
    </location>
</feature>
<dbReference type="NCBIfam" id="TIGR00380">
    <property type="entry name" value="cobal_cbiB"/>
    <property type="match status" value="1"/>
</dbReference>
<evidence type="ECO:0000256" key="3">
    <source>
        <dbReference type="ARBA" id="ARBA00006263"/>
    </source>
</evidence>
<sequence>MWIVILAATLVDQIWGEPRRFHPLVGLGWWISTVEKHVYGSSQSNTGNLVAGLIGWCLVIAPIMLAAIYLDRLLEGFWHIFLAVLTLYLAIGRKSLIEHAQRVYQPLLKDDLEDARQQVAMLVSRDTGQLEACEISRATCESVLENGSDALFAAIFWFAVAGIPGVVLYRVVNTLDAMWGYRSERYLYFGRVAARVDDIMNWIPARLTALSYALAGWHWQISKNTFNAAIRCWWEQGRNWKSPNAGPVMAAGAGALGIRLGGGGIYHGQHVAGPVLGEGRPAAVMDIDRACTLVFHALLIWLAVLLIITWVGS</sequence>
<dbReference type="UniPathway" id="UPA00148"/>
<name>A0A240UJR0_9GAMM</name>
<dbReference type="Proteomes" id="UP000194457">
    <property type="component" value="Chromosome"/>
</dbReference>
<protein>
    <recommendedName>
        <fullName evidence="9">Cobalamin biosynthesis protein CobD</fullName>
    </recommendedName>
</protein>
<evidence type="ECO:0000256" key="8">
    <source>
        <dbReference type="ARBA" id="ARBA00023136"/>
    </source>
</evidence>
<keyword evidence="7 9" id="KW-1133">Transmembrane helix</keyword>
<dbReference type="InterPro" id="IPR004485">
    <property type="entry name" value="Cobalamin_biosynth_CobD/CbiB"/>
</dbReference>
<keyword evidence="5 9" id="KW-0169">Cobalamin biosynthesis</keyword>
<evidence type="ECO:0000256" key="6">
    <source>
        <dbReference type="ARBA" id="ARBA00022692"/>
    </source>
</evidence>
<comment type="caution">
    <text evidence="9">Lacks conserved residue(s) required for the propagation of feature annotation.</text>
</comment>
<comment type="function">
    <text evidence="9">Converts cobyric acid to cobinamide by the addition of aminopropanol on the F carboxylic group.</text>
</comment>
<feature type="transmembrane region" description="Helical" evidence="9">
    <location>
        <begin position="290"/>
        <end position="311"/>
    </location>
</feature>
<evidence type="ECO:0000256" key="7">
    <source>
        <dbReference type="ARBA" id="ARBA00022989"/>
    </source>
</evidence>
<dbReference type="GO" id="GO:0005886">
    <property type="term" value="C:plasma membrane"/>
    <property type="evidence" value="ECO:0007669"/>
    <property type="project" value="UniProtKB-SubCell"/>
</dbReference>
<comment type="subcellular location">
    <subcellularLocation>
        <location evidence="1 9">Cell membrane</location>
        <topology evidence="1 9">Multi-pass membrane protein</topology>
    </subcellularLocation>
</comment>
<dbReference type="PANTHER" id="PTHR34308">
    <property type="entry name" value="COBALAMIN BIOSYNTHESIS PROTEIN CBIB"/>
    <property type="match status" value="1"/>
</dbReference>
<dbReference type="KEGG" id="kma:B9H00_00545"/>
<accession>A0A240UJR0</accession>
<gene>
    <name evidence="9" type="primary">cobD</name>
    <name evidence="10" type="ORF">B9H00_00545</name>
</gene>
<dbReference type="GO" id="GO:0015420">
    <property type="term" value="F:ABC-type vitamin B12 transporter activity"/>
    <property type="evidence" value="ECO:0007669"/>
    <property type="project" value="UniProtKB-UniRule"/>
</dbReference>
<keyword evidence="6 9" id="KW-0812">Transmembrane</keyword>
<feature type="transmembrane region" description="Helical" evidence="9">
    <location>
        <begin position="49"/>
        <end position="70"/>
    </location>
</feature>
<evidence type="ECO:0000256" key="9">
    <source>
        <dbReference type="HAMAP-Rule" id="MF_00024"/>
    </source>
</evidence>
<comment type="pathway">
    <text evidence="2 9">Cofactor biosynthesis; adenosylcobalamin biosynthesis.</text>
</comment>
<dbReference type="GO" id="GO:0009236">
    <property type="term" value="P:cobalamin biosynthetic process"/>
    <property type="evidence" value="ECO:0007669"/>
    <property type="project" value="UniProtKB-UniRule"/>
</dbReference>
<dbReference type="GO" id="GO:0048472">
    <property type="term" value="F:threonine-phosphate decarboxylase activity"/>
    <property type="evidence" value="ECO:0007669"/>
    <property type="project" value="InterPro"/>
</dbReference>
<keyword evidence="11" id="KW-1185">Reference proteome</keyword>
<evidence type="ECO:0000313" key="11">
    <source>
        <dbReference type="Proteomes" id="UP000194457"/>
    </source>
</evidence>
<dbReference type="AlphaFoldDB" id="A0A240UJR0"/>
<dbReference type="OrthoDB" id="9811967at2"/>
<organism evidence="10 11">
    <name type="scientific">Kushneria marisflavi</name>
    <dbReference type="NCBI Taxonomy" id="157779"/>
    <lineage>
        <taxon>Bacteria</taxon>
        <taxon>Pseudomonadati</taxon>
        <taxon>Pseudomonadota</taxon>
        <taxon>Gammaproteobacteria</taxon>
        <taxon>Oceanospirillales</taxon>
        <taxon>Halomonadaceae</taxon>
        <taxon>Kushneria</taxon>
    </lineage>
</organism>
<dbReference type="EMBL" id="CP021358">
    <property type="protein sequence ID" value="ART61734.1"/>
    <property type="molecule type" value="Genomic_DNA"/>
</dbReference>
<dbReference type="RefSeq" id="WP_086899010.1">
    <property type="nucleotide sequence ID" value="NZ_CP021358.1"/>
</dbReference>
<feature type="transmembrane region" description="Helical" evidence="9">
    <location>
        <begin position="77"/>
        <end position="97"/>
    </location>
</feature>
<evidence type="ECO:0000256" key="5">
    <source>
        <dbReference type="ARBA" id="ARBA00022573"/>
    </source>
</evidence>
<comment type="similarity">
    <text evidence="3 9">Belongs to the CobD/CbiB family.</text>
</comment>
<keyword evidence="4 9" id="KW-1003">Cell membrane</keyword>
<reference evidence="10 11" key="1">
    <citation type="submission" date="2017-05" db="EMBL/GenBank/DDBJ databases">
        <authorList>
            <person name="Song R."/>
            <person name="Chenine A.L."/>
            <person name="Ruprecht R.M."/>
        </authorList>
    </citation>
    <scope>NUCLEOTIDE SEQUENCE [LARGE SCALE GENOMIC DNA]</scope>
    <source>
        <strain evidence="10">SW32</strain>
    </source>
</reference>
<evidence type="ECO:0000256" key="2">
    <source>
        <dbReference type="ARBA" id="ARBA00004953"/>
    </source>
</evidence>
<evidence type="ECO:0000313" key="10">
    <source>
        <dbReference type="EMBL" id="ART61734.1"/>
    </source>
</evidence>
<proteinExistence type="inferred from homology"/>
<dbReference type="PANTHER" id="PTHR34308:SF1">
    <property type="entry name" value="COBALAMIN BIOSYNTHESIS PROTEIN CBIB"/>
    <property type="match status" value="1"/>
</dbReference>
<dbReference type="HAMAP" id="MF_00024">
    <property type="entry name" value="CobD_CbiB"/>
    <property type="match status" value="1"/>
</dbReference>